<evidence type="ECO:0000313" key="3">
    <source>
        <dbReference type="EMBL" id="CAJ0595418.1"/>
    </source>
</evidence>
<evidence type="ECO:0000313" key="4">
    <source>
        <dbReference type="Proteomes" id="UP001176961"/>
    </source>
</evidence>
<sequence>MRNAGCVALLVLTIIASAAQISQAEICAHKDGMTDDIRDAVLTLHNSYRSDLAQGKVKKHDGSLLPQAGAMMEMQYLCEVEDIAYGEASKCPTSEIPREVVGPLEEENFAMVPKTDASDAKNATEKAIRKWWSAIQTDPTPYDRQFHVMDKHTKSQLMSFIRMAWHETWGIGCGVKECGDHYTIICRYRWGITLNTPLYWQGTPCSECWDTDTCEPSIGLCIE</sequence>
<name>A0AA36GNQ5_CYLNA</name>
<feature type="chain" id="PRO_5041234781" description="SCP domain-containing protein" evidence="1">
    <location>
        <begin position="25"/>
        <end position="223"/>
    </location>
</feature>
<comment type="caution">
    <text evidence="3">The sequence shown here is derived from an EMBL/GenBank/DDBJ whole genome shotgun (WGS) entry which is preliminary data.</text>
</comment>
<gene>
    <name evidence="3" type="ORF">CYNAS_LOCUS7401</name>
</gene>
<evidence type="ECO:0000256" key="1">
    <source>
        <dbReference type="SAM" id="SignalP"/>
    </source>
</evidence>
<keyword evidence="4" id="KW-1185">Reference proteome</keyword>
<reference evidence="3" key="1">
    <citation type="submission" date="2023-07" db="EMBL/GenBank/DDBJ databases">
        <authorList>
            <consortium name="CYATHOMIX"/>
        </authorList>
    </citation>
    <scope>NUCLEOTIDE SEQUENCE</scope>
    <source>
        <strain evidence="3">N/A</strain>
    </source>
</reference>
<dbReference type="SMART" id="SM00198">
    <property type="entry name" value="SCP"/>
    <property type="match status" value="1"/>
</dbReference>
<feature type="domain" description="SCP" evidence="2">
    <location>
        <begin position="36"/>
        <end position="195"/>
    </location>
</feature>
<keyword evidence="1" id="KW-0732">Signal</keyword>
<dbReference type="InterPro" id="IPR014044">
    <property type="entry name" value="CAP_dom"/>
</dbReference>
<dbReference type="InterPro" id="IPR035940">
    <property type="entry name" value="CAP_sf"/>
</dbReference>
<feature type="signal peptide" evidence="1">
    <location>
        <begin position="1"/>
        <end position="24"/>
    </location>
</feature>
<dbReference type="CDD" id="cd05380">
    <property type="entry name" value="CAP_euk"/>
    <property type="match status" value="1"/>
</dbReference>
<proteinExistence type="predicted"/>
<evidence type="ECO:0000259" key="2">
    <source>
        <dbReference type="SMART" id="SM00198"/>
    </source>
</evidence>
<dbReference type="Gene3D" id="3.40.33.10">
    <property type="entry name" value="CAP"/>
    <property type="match status" value="1"/>
</dbReference>
<protein>
    <recommendedName>
        <fullName evidence="2">SCP domain-containing protein</fullName>
    </recommendedName>
</protein>
<dbReference type="Pfam" id="PF00188">
    <property type="entry name" value="CAP"/>
    <property type="match status" value="1"/>
</dbReference>
<dbReference type="EMBL" id="CATQJL010000112">
    <property type="protein sequence ID" value="CAJ0595418.1"/>
    <property type="molecule type" value="Genomic_DNA"/>
</dbReference>
<organism evidence="3 4">
    <name type="scientific">Cylicocyclus nassatus</name>
    <name type="common">Nematode worm</name>
    <dbReference type="NCBI Taxonomy" id="53992"/>
    <lineage>
        <taxon>Eukaryota</taxon>
        <taxon>Metazoa</taxon>
        <taxon>Ecdysozoa</taxon>
        <taxon>Nematoda</taxon>
        <taxon>Chromadorea</taxon>
        <taxon>Rhabditida</taxon>
        <taxon>Rhabditina</taxon>
        <taxon>Rhabditomorpha</taxon>
        <taxon>Strongyloidea</taxon>
        <taxon>Strongylidae</taxon>
        <taxon>Cylicocyclus</taxon>
    </lineage>
</organism>
<accession>A0AA36GNQ5</accession>
<dbReference type="Proteomes" id="UP001176961">
    <property type="component" value="Unassembled WGS sequence"/>
</dbReference>
<dbReference type="SUPFAM" id="SSF55797">
    <property type="entry name" value="PR-1-like"/>
    <property type="match status" value="1"/>
</dbReference>
<dbReference type="AlphaFoldDB" id="A0AA36GNQ5"/>